<dbReference type="Pfam" id="PF08387">
    <property type="entry name" value="FBD"/>
    <property type="match status" value="1"/>
</dbReference>
<protein>
    <recommendedName>
        <fullName evidence="2">FBD domain-containing protein</fullName>
    </recommendedName>
</protein>
<dbReference type="InterPro" id="IPR055411">
    <property type="entry name" value="LRR_FXL15/At3g58940/PEG3-like"/>
</dbReference>
<organism evidence="3 4">
    <name type="scientific">Triticum turgidum subsp. durum</name>
    <name type="common">Durum wheat</name>
    <name type="synonym">Triticum durum</name>
    <dbReference type="NCBI Taxonomy" id="4567"/>
    <lineage>
        <taxon>Eukaryota</taxon>
        <taxon>Viridiplantae</taxon>
        <taxon>Streptophyta</taxon>
        <taxon>Embryophyta</taxon>
        <taxon>Tracheophyta</taxon>
        <taxon>Spermatophyta</taxon>
        <taxon>Magnoliopsida</taxon>
        <taxon>Liliopsida</taxon>
        <taxon>Poales</taxon>
        <taxon>Poaceae</taxon>
        <taxon>BOP clade</taxon>
        <taxon>Pooideae</taxon>
        <taxon>Triticodae</taxon>
        <taxon>Triticeae</taxon>
        <taxon>Triticinae</taxon>
        <taxon>Triticum</taxon>
    </lineage>
</organism>
<gene>
    <name evidence="3" type="ORF">TRITD_1Bv1G172870</name>
</gene>
<dbReference type="InterPro" id="IPR055302">
    <property type="entry name" value="F-box_dom-containing"/>
</dbReference>
<dbReference type="PANTHER" id="PTHR32141">
    <property type="match status" value="1"/>
</dbReference>
<dbReference type="InterPro" id="IPR032675">
    <property type="entry name" value="LRR_dom_sf"/>
</dbReference>
<dbReference type="SMART" id="SM00579">
    <property type="entry name" value="FBD"/>
    <property type="match status" value="1"/>
</dbReference>
<feature type="domain" description="FBD" evidence="2">
    <location>
        <begin position="427"/>
        <end position="500"/>
    </location>
</feature>
<keyword evidence="4" id="KW-1185">Reference proteome</keyword>
<accession>A0A9R0QZN2</accession>
<dbReference type="Proteomes" id="UP000324705">
    <property type="component" value="Chromosome 1B"/>
</dbReference>
<dbReference type="Pfam" id="PF24758">
    <property type="entry name" value="LRR_At5g56370"/>
    <property type="match status" value="1"/>
</dbReference>
<dbReference type="EMBL" id="LT934112">
    <property type="protein sequence ID" value="VAH20483.1"/>
    <property type="molecule type" value="Genomic_DNA"/>
</dbReference>
<sequence>MEEPLAAPAAASVAASAAAETAKEAAAAAVTATEAAAASNGKEAAAVPATTGAAAAASAAIQASKKRKLHLHDGQDPPASDNCGDADHISRLPDAVLGSIVSLLATKEGARTQAISRRWRPLWRSAPLNLVVNRELINKTHKLIDLIPKILSEHRGPTRRFLLCFCIDDCYDKIEGWLSSQALDSLQELQLNPKLWFADRKKLYPLPPAACRFSPTLRVAKFHGFHLPDLIGHLSLKFPCLEQLTLERVTISEDALQSMLSGCPALESLELKENLGIARLCISSQTLKSLGFCVDSRYGGVFLQELVIEDAPCLERLLALDPKGGPATIRIICAPKLEILGMLSEDISELHLGRTIFQKGVAISLTTKMHTMRVLVFSPVGPDLDAVVNFLKCFPCLERLYVIFQPLSRAIYYIGNARKYDPLHPIECFQLHLKKVVLKNYDGENSAFINFAKFFLLNAKALKEMKITSPYHRQHNFFANIQSKLRDQLRASPDAQIELRCGTRDYFTRNKHTHDLSMNDPFDMPSIGCWRCKELGLGDTTYQV</sequence>
<reference evidence="3 4" key="1">
    <citation type="submission" date="2017-09" db="EMBL/GenBank/DDBJ databases">
        <authorList>
            <consortium name="International Durum Wheat Genome Sequencing Consortium (IDWGSC)"/>
            <person name="Milanesi L."/>
        </authorList>
    </citation>
    <scope>NUCLEOTIDE SEQUENCE [LARGE SCALE GENOMIC DNA]</scope>
    <source>
        <strain evidence="4">cv. Svevo</strain>
    </source>
</reference>
<evidence type="ECO:0000256" key="1">
    <source>
        <dbReference type="SAM" id="MobiDB-lite"/>
    </source>
</evidence>
<proteinExistence type="predicted"/>
<dbReference type="Gramene" id="TRITD1Bv1G172870.1">
    <property type="protein sequence ID" value="TRITD1Bv1G172870.1"/>
    <property type="gene ID" value="TRITD1Bv1G172870"/>
</dbReference>
<dbReference type="InterPro" id="IPR053781">
    <property type="entry name" value="F-box_AtFBL13-like"/>
</dbReference>
<dbReference type="AlphaFoldDB" id="A0A9R0QZN2"/>
<name>A0A9R0QZN2_TRITD</name>
<dbReference type="SUPFAM" id="SSF81383">
    <property type="entry name" value="F-box domain"/>
    <property type="match status" value="1"/>
</dbReference>
<dbReference type="InterPro" id="IPR036047">
    <property type="entry name" value="F-box-like_dom_sf"/>
</dbReference>
<dbReference type="Gene3D" id="3.80.10.10">
    <property type="entry name" value="Ribonuclease Inhibitor"/>
    <property type="match status" value="1"/>
</dbReference>
<dbReference type="InterPro" id="IPR006566">
    <property type="entry name" value="FBD"/>
</dbReference>
<evidence type="ECO:0000259" key="2">
    <source>
        <dbReference type="SMART" id="SM00579"/>
    </source>
</evidence>
<dbReference type="CDD" id="cd22160">
    <property type="entry name" value="F-box_AtFBL13-like"/>
    <property type="match status" value="1"/>
</dbReference>
<evidence type="ECO:0000313" key="3">
    <source>
        <dbReference type="EMBL" id="VAH20483.1"/>
    </source>
</evidence>
<dbReference type="SUPFAM" id="SSF52047">
    <property type="entry name" value="RNI-like"/>
    <property type="match status" value="1"/>
</dbReference>
<feature type="region of interest" description="Disordered" evidence="1">
    <location>
        <begin position="66"/>
        <end position="85"/>
    </location>
</feature>
<evidence type="ECO:0000313" key="4">
    <source>
        <dbReference type="Proteomes" id="UP000324705"/>
    </source>
</evidence>
<dbReference type="OMA" id="QHNFFAN"/>
<dbReference type="PANTHER" id="PTHR32141:SF126">
    <property type="entry name" value="FBD DOMAIN-CONTAINING PROTEIN"/>
    <property type="match status" value="1"/>
</dbReference>